<comment type="caution">
    <text evidence="2">The sequence shown here is derived from an EMBL/GenBank/DDBJ whole genome shotgun (WGS) entry which is preliminary data.</text>
</comment>
<name>A0ABN9RJJ8_9DINO</name>
<gene>
    <name evidence="2" type="ORF">PCOR1329_LOCUS19646</name>
</gene>
<dbReference type="Proteomes" id="UP001189429">
    <property type="component" value="Unassembled WGS sequence"/>
</dbReference>
<accession>A0ABN9RJJ8</accession>
<feature type="region of interest" description="Disordered" evidence="1">
    <location>
        <begin position="1"/>
        <end position="54"/>
    </location>
</feature>
<evidence type="ECO:0000313" key="2">
    <source>
        <dbReference type="EMBL" id="CAK0816875.1"/>
    </source>
</evidence>
<evidence type="ECO:0000313" key="3">
    <source>
        <dbReference type="Proteomes" id="UP001189429"/>
    </source>
</evidence>
<feature type="region of interest" description="Disordered" evidence="1">
    <location>
        <begin position="190"/>
        <end position="211"/>
    </location>
</feature>
<feature type="compositionally biased region" description="Low complexity" evidence="1">
    <location>
        <begin position="1"/>
        <end position="10"/>
    </location>
</feature>
<sequence>MQAPATPRGAPGKGKGGKETNVKGKGLGNGSDQGKNMRKGKAKRKNSHGAAIGAARCARRGGSTKYIRADMPPCACPGAHIDFASAPGYEGAVLVADSDSDMAKDKSKDNDKYRNTDNIKGSDDVAFSRAWSLGDHVCPHGLRTAALNGESEVMSKLHAGEKCIGVMLSSGNIVAIRMQNLTTSYTLGSLASSAPQASSSPSSSTPSPSRA</sequence>
<organism evidence="2 3">
    <name type="scientific">Prorocentrum cordatum</name>
    <dbReference type="NCBI Taxonomy" id="2364126"/>
    <lineage>
        <taxon>Eukaryota</taxon>
        <taxon>Sar</taxon>
        <taxon>Alveolata</taxon>
        <taxon>Dinophyceae</taxon>
        <taxon>Prorocentrales</taxon>
        <taxon>Prorocentraceae</taxon>
        <taxon>Prorocentrum</taxon>
    </lineage>
</organism>
<dbReference type="EMBL" id="CAUYUJ010006297">
    <property type="protein sequence ID" value="CAK0816875.1"/>
    <property type="molecule type" value="Genomic_DNA"/>
</dbReference>
<protein>
    <submittedName>
        <fullName evidence="2">Uncharacterized protein</fullName>
    </submittedName>
</protein>
<proteinExistence type="predicted"/>
<feature type="compositionally biased region" description="Basic residues" evidence="1">
    <location>
        <begin position="36"/>
        <end position="47"/>
    </location>
</feature>
<keyword evidence="3" id="KW-1185">Reference proteome</keyword>
<evidence type="ECO:0000256" key="1">
    <source>
        <dbReference type="SAM" id="MobiDB-lite"/>
    </source>
</evidence>
<reference evidence="2" key="1">
    <citation type="submission" date="2023-10" db="EMBL/GenBank/DDBJ databases">
        <authorList>
            <person name="Chen Y."/>
            <person name="Shah S."/>
            <person name="Dougan E. K."/>
            <person name="Thang M."/>
            <person name="Chan C."/>
        </authorList>
    </citation>
    <scope>NUCLEOTIDE SEQUENCE [LARGE SCALE GENOMIC DNA]</scope>
</reference>